<dbReference type="PANTHER" id="PTHR23245">
    <property type="entry name" value="TRNA METHYLTRANSFERASE"/>
    <property type="match status" value="1"/>
</dbReference>
<keyword evidence="5" id="KW-0819">tRNA processing</keyword>
<gene>
    <name evidence="7" type="ORF">SAMN04487945_0243</name>
</gene>
<dbReference type="Pfam" id="PF25133">
    <property type="entry name" value="TYW2_N_2"/>
    <property type="match status" value="1"/>
</dbReference>
<dbReference type="InterPro" id="IPR030382">
    <property type="entry name" value="MeTrfase_TRM5/TYW2"/>
</dbReference>
<dbReference type="SUPFAM" id="SSF53335">
    <property type="entry name" value="S-adenosyl-L-methionine-dependent methyltransferases"/>
    <property type="match status" value="1"/>
</dbReference>
<sequence>MAVPCVRVPVEDGEATRQRLADADLVDADYAITGDDDALYIPVTAPESVSDDLDVVEFDAPERRTQTTPADILGFDPSYERLGDIVVVDEDDDERARDIADAVVDSDIPVETVLNRASKIKGEQRVRDWDVLVGDSTETVHREYGHEFALDLDAVYFSPRLATERHRVIEQVSPGEHAFDMFAGVGPYAVPMASAGAEVVATDVNETAIEYLHENARRNGVGDRVTAIAGDVRDVVSGSSRADRSDGVREVTGEYEDWADRVVMNLPHTAGEFLDTAVALAGDDCVLHYYDIQHEDGRFEAGETAIRAAAEPEYDVAVETRHTVRSYAPHEFNVVLDVRLTRR</sequence>
<dbReference type="GO" id="GO:0002939">
    <property type="term" value="P:tRNA N1-guanine methylation"/>
    <property type="evidence" value="ECO:0007669"/>
    <property type="project" value="TreeGrafter"/>
</dbReference>
<dbReference type="Proteomes" id="UP000198518">
    <property type="component" value="Unassembled WGS sequence"/>
</dbReference>
<dbReference type="RefSeq" id="WP_089667328.1">
    <property type="nucleotide sequence ID" value="NZ_FOJA01000001.1"/>
</dbReference>
<dbReference type="OrthoDB" id="8079at2157"/>
<dbReference type="InterPro" id="IPR040601">
    <property type="entry name" value="Trm5a/b_N"/>
</dbReference>
<evidence type="ECO:0000256" key="5">
    <source>
        <dbReference type="ARBA" id="ARBA00022694"/>
    </source>
</evidence>
<keyword evidence="1" id="KW-0963">Cytoplasm</keyword>
<dbReference type="Gene3D" id="3.40.50.150">
    <property type="entry name" value="Vaccinia Virus protein VP39"/>
    <property type="match status" value="1"/>
</dbReference>
<name>A0A1I0MNU2_9EURY</name>
<dbReference type="STRING" id="355548.SAMN04487945_0243"/>
<keyword evidence="3 7" id="KW-0808">Transferase</keyword>
<evidence type="ECO:0000259" key="6">
    <source>
        <dbReference type="PROSITE" id="PS51684"/>
    </source>
</evidence>
<reference evidence="7 8" key="1">
    <citation type="submission" date="2016-10" db="EMBL/GenBank/DDBJ databases">
        <authorList>
            <person name="de Groot N.N."/>
        </authorList>
    </citation>
    <scope>NUCLEOTIDE SEQUENCE [LARGE SCALE GENOMIC DNA]</scope>
    <source>
        <strain evidence="7 8">CGMCC 1.5337</strain>
    </source>
</reference>
<evidence type="ECO:0000313" key="7">
    <source>
        <dbReference type="EMBL" id="SEV90154.1"/>
    </source>
</evidence>
<proteinExistence type="predicted"/>
<evidence type="ECO:0000256" key="3">
    <source>
        <dbReference type="ARBA" id="ARBA00022679"/>
    </source>
</evidence>
<dbReference type="GO" id="GO:0008175">
    <property type="term" value="F:tRNA methyltransferase activity"/>
    <property type="evidence" value="ECO:0007669"/>
    <property type="project" value="TreeGrafter"/>
</dbReference>
<evidence type="ECO:0000256" key="2">
    <source>
        <dbReference type="ARBA" id="ARBA00022603"/>
    </source>
</evidence>
<dbReference type="Pfam" id="PF18093">
    <property type="entry name" value="Trm5_N"/>
    <property type="match status" value="1"/>
</dbReference>
<dbReference type="GO" id="GO:0005737">
    <property type="term" value="C:cytoplasm"/>
    <property type="evidence" value="ECO:0007669"/>
    <property type="project" value="TreeGrafter"/>
</dbReference>
<evidence type="ECO:0000313" key="8">
    <source>
        <dbReference type="Proteomes" id="UP000198518"/>
    </source>
</evidence>
<dbReference type="Gene3D" id="3.30.300.110">
    <property type="entry name" value="Met-10+ protein-like domains"/>
    <property type="match status" value="1"/>
</dbReference>
<protein>
    <submittedName>
        <fullName evidence="7">Methyltransferase</fullName>
    </submittedName>
</protein>
<dbReference type="EMBL" id="FOJA01000001">
    <property type="protein sequence ID" value="SEV90154.1"/>
    <property type="molecule type" value="Genomic_DNA"/>
</dbReference>
<evidence type="ECO:0000256" key="1">
    <source>
        <dbReference type="ARBA" id="ARBA00022490"/>
    </source>
</evidence>
<dbReference type="InterPro" id="IPR056743">
    <property type="entry name" value="TRM5-TYW2-like_MTfase"/>
</dbReference>
<keyword evidence="4" id="KW-0949">S-adenosyl-L-methionine</keyword>
<evidence type="ECO:0000256" key="4">
    <source>
        <dbReference type="ARBA" id="ARBA00022691"/>
    </source>
</evidence>
<dbReference type="InterPro" id="IPR056744">
    <property type="entry name" value="TRM5/TYW2-like_N"/>
</dbReference>
<organism evidence="7 8">
    <name type="scientific">Halobacterium jilantaiense</name>
    <dbReference type="NCBI Taxonomy" id="355548"/>
    <lineage>
        <taxon>Archaea</taxon>
        <taxon>Methanobacteriati</taxon>
        <taxon>Methanobacteriota</taxon>
        <taxon>Stenosarchaea group</taxon>
        <taxon>Halobacteria</taxon>
        <taxon>Halobacteriales</taxon>
        <taxon>Halobacteriaceae</taxon>
        <taxon>Halobacterium</taxon>
    </lineage>
</organism>
<dbReference type="CDD" id="cd02440">
    <property type="entry name" value="AdoMet_MTases"/>
    <property type="match status" value="1"/>
</dbReference>
<accession>A0A1I0MNU2</accession>
<feature type="domain" description="SAM-dependent methyltransferase TRM5/TYW2-type" evidence="6">
    <location>
        <begin position="79"/>
        <end position="342"/>
    </location>
</feature>
<keyword evidence="2 7" id="KW-0489">Methyltransferase</keyword>
<dbReference type="InterPro" id="IPR029063">
    <property type="entry name" value="SAM-dependent_MTases_sf"/>
</dbReference>
<dbReference type="Gene3D" id="3.30.70.2580">
    <property type="match status" value="1"/>
</dbReference>
<dbReference type="PANTHER" id="PTHR23245:SF36">
    <property type="entry name" value="TRNA (GUANINE(37)-N1)-METHYLTRANSFERASE"/>
    <property type="match status" value="1"/>
</dbReference>
<dbReference type="Pfam" id="PF02475">
    <property type="entry name" value="TRM5-TYW2_MTfase"/>
    <property type="match status" value="1"/>
</dbReference>
<dbReference type="PROSITE" id="PS51684">
    <property type="entry name" value="SAM_MT_TRM5_TYW2"/>
    <property type="match status" value="1"/>
</dbReference>
<keyword evidence="8" id="KW-1185">Reference proteome</keyword>
<dbReference type="AlphaFoldDB" id="A0A1I0MNU2"/>